<dbReference type="Proteomes" id="UP000460416">
    <property type="component" value="Unassembled WGS sequence"/>
</dbReference>
<keyword evidence="2" id="KW-1185">Reference proteome</keyword>
<sequence length="98" mass="11374">MPTTTDFQEYLDNLEEDHIEIIHELYESVSGEYQMGAFETERNNGNLFTTSDLNDFTLMLVSDEARDAFLKKLDQDYGGDFGWVGGHYEFVRSMNKDD</sequence>
<dbReference type="AlphaFoldDB" id="A0A7K1LSY3"/>
<comment type="caution">
    <text evidence="1">The sequence shown here is derived from an EMBL/GenBank/DDBJ whole genome shotgun (WGS) entry which is preliminary data.</text>
</comment>
<evidence type="ECO:0000313" key="1">
    <source>
        <dbReference type="EMBL" id="MUP43925.1"/>
    </source>
</evidence>
<proteinExistence type="predicted"/>
<dbReference type="EMBL" id="VJVW01000013">
    <property type="protein sequence ID" value="MUP43925.1"/>
    <property type="molecule type" value="Genomic_DNA"/>
</dbReference>
<dbReference type="OrthoDB" id="1454130at2"/>
<protein>
    <submittedName>
        <fullName evidence="1">Uncharacterized protein</fullName>
    </submittedName>
</protein>
<evidence type="ECO:0000313" key="2">
    <source>
        <dbReference type="Proteomes" id="UP000460416"/>
    </source>
</evidence>
<organism evidence="1 2">
    <name type="scientific">Christiangramia aestuarii</name>
    <dbReference type="NCBI Taxonomy" id="1028746"/>
    <lineage>
        <taxon>Bacteria</taxon>
        <taxon>Pseudomonadati</taxon>
        <taxon>Bacteroidota</taxon>
        <taxon>Flavobacteriia</taxon>
        <taxon>Flavobacteriales</taxon>
        <taxon>Flavobacteriaceae</taxon>
        <taxon>Christiangramia</taxon>
    </lineage>
</organism>
<gene>
    <name evidence="1" type="ORF">FLP08_15195</name>
</gene>
<name>A0A7K1LSY3_9FLAO</name>
<reference evidence="1 2" key="1">
    <citation type="submission" date="2019-07" db="EMBL/GenBank/DDBJ databases">
        <title>Gramella aestuarii sp. nov., isolated from a tidal flat, and emended description of Gramella echinicola.</title>
        <authorList>
            <person name="Liu L."/>
        </authorList>
    </citation>
    <scope>NUCLEOTIDE SEQUENCE [LARGE SCALE GENOMIC DNA]</scope>
    <source>
        <strain evidence="1 2">BS12</strain>
    </source>
</reference>
<dbReference type="RefSeq" id="WP_156278023.1">
    <property type="nucleotide sequence ID" value="NZ_BAABGI010000007.1"/>
</dbReference>
<accession>A0A7K1LSY3</accession>